<dbReference type="GO" id="GO:0008608">
    <property type="term" value="P:attachment of spindle microtubules to kinetochore"/>
    <property type="evidence" value="ECO:0007669"/>
    <property type="project" value="InterPro"/>
</dbReference>
<protein>
    <recommendedName>
        <fullName evidence="16">DASH complex subunit DAD3</fullName>
    </recommendedName>
    <alternativeName>
        <fullName evidence="17">Outer kinetochore protein DAD3</fullName>
    </alternativeName>
</protein>
<organism evidence="19 21">
    <name type="scientific">Smittium angustum</name>
    <dbReference type="NCBI Taxonomy" id="133377"/>
    <lineage>
        <taxon>Eukaryota</taxon>
        <taxon>Fungi</taxon>
        <taxon>Fungi incertae sedis</taxon>
        <taxon>Zoopagomycota</taxon>
        <taxon>Kickxellomycotina</taxon>
        <taxon>Harpellomycetes</taxon>
        <taxon>Harpellales</taxon>
        <taxon>Legeriomycetaceae</taxon>
        <taxon>Smittium</taxon>
    </lineage>
</organism>
<dbReference type="Proteomes" id="UP000245591">
    <property type="component" value="Unassembled WGS sequence"/>
</dbReference>
<evidence type="ECO:0000256" key="2">
    <source>
        <dbReference type="ARBA" id="ARBA00004186"/>
    </source>
</evidence>
<keyword evidence="6" id="KW-0963">Cytoplasm</keyword>
<evidence type="ECO:0000256" key="7">
    <source>
        <dbReference type="ARBA" id="ARBA00022618"/>
    </source>
</evidence>
<gene>
    <name evidence="20" type="ORF">BB558_001093</name>
    <name evidence="19" type="ORF">BB558_003747</name>
</gene>
<evidence type="ECO:0000313" key="20">
    <source>
        <dbReference type="EMBL" id="PWA02762.1"/>
    </source>
</evidence>
<sequence length="100" mass="11555">MSRLTETEAEILSEYQKINSLTLKLTKTIDDINSEDLDKIALTMRELEKKVFLVYTLFKSSIYNNYNQAESNSNPQESHLHTNQILSNPSTNFHTNCPPF</sequence>
<evidence type="ECO:0000256" key="1">
    <source>
        <dbReference type="ARBA" id="ARBA00004123"/>
    </source>
</evidence>
<keyword evidence="11" id="KW-0995">Kinetochore</keyword>
<dbReference type="AlphaFoldDB" id="A0A2U1J559"/>
<keyword evidence="9" id="KW-0498">Mitosis</keyword>
<evidence type="ECO:0000256" key="13">
    <source>
        <dbReference type="ARBA" id="ARBA00023242"/>
    </source>
</evidence>
<keyword evidence="13" id="KW-0539">Nucleus</keyword>
<accession>A0A2U1J559</accession>
<keyword evidence="5" id="KW-0158">Chromosome</keyword>
<comment type="subcellular location">
    <subcellularLocation>
        <location evidence="3">Chromosome</location>
        <location evidence="3">Centromere</location>
        <location evidence="3">Kinetochore</location>
    </subcellularLocation>
    <subcellularLocation>
        <location evidence="2">Cytoplasm</location>
        <location evidence="2">Cytoskeleton</location>
        <location evidence="2">Spindle</location>
    </subcellularLocation>
    <subcellularLocation>
        <location evidence="1">Nucleus</location>
    </subcellularLocation>
</comment>
<dbReference type="GO" id="GO:0051301">
    <property type="term" value="P:cell division"/>
    <property type="evidence" value="ECO:0007669"/>
    <property type="project" value="UniProtKB-KW"/>
</dbReference>
<keyword evidence="21" id="KW-1185">Reference proteome</keyword>
<dbReference type="GO" id="GO:0042729">
    <property type="term" value="C:DASH complex"/>
    <property type="evidence" value="ECO:0007669"/>
    <property type="project" value="InterPro"/>
</dbReference>
<dbReference type="InterPro" id="IPR013965">
    <property type="entry name" value="DASH_Dad3"/>
</dbReference>
<evidence type="ECO:0000256" key="18">
    <source>
        <dbReference type="SAM" id="MobiDB-lite"/>
    </source>
</evidence>
<keyword evidence="8" id="KW-0493">Microtubule</keyword>
<feature type="region of interest" description="Disordered" evidence="18">
    <location>
        <begin position="69"/>
        <end position="100"/>
    </location>
</feature>
<dbReference type="EMBL" id="MBFU01000057">
    <property type="protein sequence ID" value="PWA02762.1"/>
    <property type="molecule type" value="Genomic_DNA"/>
</dbReference>
<name>A0A2U1J559_SMIAN</name>
<evidence type="ECO:0000256" key="4">
    <source>
        <dbReference type="ARBA" id="ARBA00006277"/>
    </source>
</evidence>
<evidence type="ECO:0000256" key="8">
    <source>
        <dbReference type="ARBA" id="ARBA00022701"/>
    </source>
</evidence>
<keyword evidence="10" id="KW-0159">Chromosome partition</keyword>
<evidence type="ECO:0000256" key="10">
    <source>
        <dbReference type="ARBA" id="ARBA00022829"/>
    </source>
</evidence>
<dbReference type="EMBL" id="MBFU01000352">
    <property type="protein sequence ID" value="PWA00212.1"/>
    <property type="molecule type" value="Genomic_DNA"/>
</dbReference>
<evidence type="ECO:0000313" key="21">
    <source>
        <dbReference type="Proteomes" id="UP000245591"/>
    </source>
</evidence>
<comment type="caution">
    <text evidence="19">The sequence shown here is derived from an EMBL/GenBank/DDBJ whole genome shotgun (WGS) entry which is preliminary data.</text>
</comment>
<dbReference type="Pfam" id="PF08656">
    <property type="entry name" value="DASH_Dad3"/>
    <property type="match status" value="1"/>
</dbReference>
<dbReference type="PANTHER" id="PTHR28017">
    <property type="entry name" value="DASH COMPLEX SUBUNIT DAD3"/>
    <property type="match status" value="1"/>
</dbReference>
<evidence type="ECO:0000256" key="3">
    <source>
        <dbReference type="ARBA" id="ARBA00004629"/>
    </source>
</evidence>
<dbReference type="GO" id="GO:0005874">
    <property type="term" value="C:microtubule"/>
    <property type="evidence" value="ECO:0007669"/>
    <property type="project" value="UniProtKB-KW"/>
</dbReference>
<evidence type="ECO:0000256" key="17">
    <source>
        <dbReference type="ARBA" id="ARBA00044305"/>
    </source>
</evidence>
<keyword evidence="15" id="KW-0137">Centromere</keyword>
<comment type="similarity">
    <text evidence="4">Belongs to the DASH complex DAD3 family.</text>
</comment>
<evidence type="ECO:0000256" key="11">
    <source>
        <dbReference type="ARBA" id="ARBA00022838"/>
    </source>
</evidence>
<reference evidence="19 21" key="1">
    <citation type="journal article" date="2018" name="MBio">
        <title>Comparative Genomics Reveals the Core Gene Toolbox for the Fungus-Insect Symbiosis.</title>
        <authorList>
            <person name="Wang Y."/>
            <person name="Stata M."/>
            <person name="Wang W."/>
            <person name="Stajich J.E."/>
            <person name="White M.M."/>
            <person name="Moncalvo J.M."/>
        </authorList>
    </citation>
    <scope>NUCLEOTIDE SEQUENCE [LARGE SCALE GENOMIC DNA]</scope>
    <source>
        <strain evidence="19 21">AUS-126-30</strain>
    </source>
</reference>
<evidence type="ECO:0000256" key="9">
    <source>
        <dbReference type="ARBA" id="ARBA00022776"/>
    </source>
</evidence>
<keyword evidence="14" id="KW-0131">Cell cycle</keyword>
<evidence type="ECO:0000256" key="15">
    <source>
        <dbReference type="ARBA" id="ARBA00023328"/>
    </source>
</evidence>
<dbReference type="GO" id="GO:0072686">
    <property type="term" value="C:mitotic spindle"/>
    <property type="evidence" value="ECO:0007669"/>
    <property type="project" value="InterPro"/>
</dbReference>
<evidence type="ECO:0000256" key="16">
    <source>
        <dbReference type="ARBA" id="ARBA00044179"/>
    </source>
</evidence>
<keyword evidence="7" id="KW-0132">Cell division</keyword>
<proteinExistence type="inferred from homology"/>
<evidence type="ECO:0000256" key="5">
    <source>
        <dbReference type="ARBA" id="ARBA00022454"/>
    </source>
</evidence>
<dbReference type="PANTHER" id="PTHR28017:SF1">
    <property type="entry name" value="DASH COMPLEX SUBUNIT DAD3"/>
    <property type="match status" value="1"/>
</dbReference>
<evidence type="ECO:0000256" key="14">
    <source>
        <dbReference type="ARBA" id="ARBA00023306"/>
    </source>
</evidence>
<evidence type="ECO:0000256" key="12">
    <source>
        <dbReference type="ARBA" id="ARBA00023212"/>
    </source>
</evidence>
<evidence type="ECO:0000313" key="19">
    <source>
        <dbReference type="EMBL" id="PWA00212.1"/>
    </source>
</evidence>
<keyword evidence="12" id="KW-0206">Cytoskeleton</keyword>
<dbReference type="GO" id="GO:0051010">
    <property type="term" value="F:microtubule plus-end binding"/>
    <property type="evidence" value="ECO:0007669"/>
    <property type="project" value="TreeGrafter"/>
</dbReference>
<evidence type="ECO:0000256" key="6">
    <source>
        <dbReference type="ARBA" id="ARBA00022490"/>
    </source>
</evidence>